<keyword evidence="2" id="KW-0677">Repeat</keyword>
<sequence>MDQNQDGFIDKEDLKATYASLGKINVKDKELDTMLKEALGPINFTMFLNMFGEKLSGTDMEEIILNAFKMLDPNGKSGVNKDYMERLLMSQADKTTAEEVDQTFQLATMDATGNLHYKALSYVTHG</sequence>
<evidence type="ECO:0000256" key="1">
    <source>
        <dbReference type="ARBA" id="ARBA00022723"/>
    </source>
</evidence>
<keyword evidence="1" id="KW-0479">Metal-binding</keyword>
<dbReference type="GO" id="GO:0005509">
    <property type="term" value="F:calcium ion binding"/>
    <property type="evidence" value="ECO:0007669"/>
    <property type="project" value="InterPro"/>
</dbReference>
<dbReference type="SUPFAM" id="SSF47473">
    <property type="entry name" value="EF-hand"/>
    <property type="match status" value="1"/>
</dbReference>
<dbReference type="Gene3D" id="1.10.238.10">
    <property type="entry name" value="EF-hand"/>
    <property type="match status" value="2"/>
</dbReference>
<reference evidence="5" key="3">
    <citation type="submission" date="2025-09" db="UniProtKB">
        <authorList>
            <consortium name="Ensembl"/>
        </authorList>
    </citation>
    <scope>IDENTIFICATION</scope>
</reference>
<evidence type="ECO:0000256" key="2">
    <source>
        <dbReference type="ARBA" id="ARBA00022737"/>
    </source>
</evidence>
<evidence type="ECO:0000313" key="5">
    <source>
        <dbReference type="Ensembl" id="ENSEASP00005033018.2"/>
    </source>
</evidence>
<dbReference type="PANTHER" id="PTHR23049">
    <property type="entry name" value="MYOSIN REGULATORY LIGHT CHAIN 2"/>
    <property type="match status" value="1"/>
</dbReference>
<organism evidence="5 6">
    <name type="scientific">Equus asinus</name>
    <name type="common">Donkey</name>
    <name type="synonym">Equus africanus asinus</name>
    <dbReference type="NCBI Taxonomy" id="9793"/>
    <lineage>
        <taxon>Eukaryota</taxon>
        <taxon>Metazoa</taxon>
        <taxon>Chordata</taxon>
        <taxon>Craniata</taxon>
        <taxon>Vertebrata</taxon>
        <taxon>Euteleostomi</taxon>
        <taxon>Mammalia</taxon>
        <taxon>Eutheria</taxon>
        <taxon>Laurasiatheria</taxon>
        <taxon>Perissodactyla</taxon>
        <taxon>Equidae</taxon>
        <taxon>Equus</taxon>
    </lineage>
</organism>
<dbReference type="PROSITE" id="PS50222">
    <property type="entry name" value="EF_HAND_2"/>
    <property type="match status" value="1"/>
</dbReference>
<evidence type="ECO:0000313" key="6">
    <source>
        <dbReference type="Proteomes" id="UP000694387"/>
    </source>
</evidence>
<dbReference type="PROSITE" id="PS00018">
    <property type="entry name" value="EF_HAND_1"/>
    <property type="match status" value="1"/>
</dbReference>
<dbReference type="InterPro" id="IPR018247">
    <property type="entry name" value="EF_Hand_1_Ca_BS"/>
</dbReference>
<dbReference type="AlphaFoldDB" id="A0A8C4MYI3"/>
<evidence type="ECO:0000259" key="4">
    <source>
        <dbReference type="PROSITE" id="PS50222"/>
    </source>
</evidence>
<dbReference type="FunFam" id="1.10.238.10:FF:000178">
    <property type="entry name" value="Calmodulin-2 A"/>
    <property type="match status" value="1"/>
</dbReference>
<keyword evidence="3" id="KW-0106">Calcium</keyword>
<dbReference type="GeneTree" id="ENSGT00940000163023"/>
<dbReference type="Proteomes" id="UP000694387">
    <property type="component" value="Chromosome 3"/>
</dbReference>
<dbReference type="InterPro" id="IPR050403">
    <property type="entry name" value="Myosin_RLC"/>
</dbReference>
<reference evidence="5 6" key="1">
    <citation type="journal article" date="2020" name="Nat. Commun.">
        <title>Donkey genomes provide new insights into domestication and selection for coat color.</title>
        <authorList>
            <person name="Wang"/>
            <person name="C."/>
            <person name="Li"/>
            <person name="H."/>
            <person name="Guo"/>
            <person name="Y."/>
            <person name="Huang"/>
            <person name="J."/>
            <person name="Sun"/>
            <person name="Y."/>
            <person name="Min"/>
            <person name="J."/>
            <person name="Wang"/>
            <person name="J."/>
            <person name="Fang"/>
            <person name="X."/>
            <person name="Zhao"/>
            <person name="Z."/>
            <person name="Wang"/>
            <person name="S."/>
            <person name="Zhang"/>
            <person name="Y."/>
            <person name="Liu"/>
            <person name="Q."/>
            <person name="Jiang"/>
            <person name="Q."/>
            <person name="Wang"/>
            <person name="X."/>
            <person name="Guo"/>
            <person name="Y."/>
            <person name="Yang"/>
            <person name="C."/>
            <person name="Wang"/>
            <person name="Y."/>
            <person name="Tian"/>
            <person name="F."/>
            <person name="Zhuang"/>
            <person name="G."/>
            <person name="Fan"/>
            <person name="Y."/>
            <person name="Gao"/>
            <person name="Q."/>
            <person name="Li"/>
            <person name="Y."/>
            <person name="Ju"/>
            <person name="Z."/>
            <person name="Li"/>
            <person name="J."/>
            <person name="Li"/>
            <person name="R."/>
            <person name="Hou"/>
            <person name="M."/>
            <person name="Yang"/>
            <person name="G."/>
            <person name="Liu"/>
            <person name="G."/>
            <person name="Liu"/>
            <person name="W."/>
            <person name="Guo"/>
            <person name="J."/>
            <person name="Pan"/>
            <person name="S."/>
            <person name="Fan"/>
            <person name="G."/>
            <person name="Zhang"/>
            <person name="W."/>
            <person name="Zhang"/>
            <person name="R."/>
            <person name="Yu"/>
            <person name="J."/>
            <person name="Zhang"/>
            <person name="X."/>
            <person name="Yin"/>
            <person name="Q."/>
            <person name="Ji"/>
            <person name="C."/>
            <person name="Jin"/>
            <person name="Y."/>
            <person name="Yue"/>
            <person name="G."/>
            <person name="Liu"/>
            <person name="M."/>
            <person name="Xu"/>
            <person name="J."/>
            <person name="Liu"/>
            <person name="S."/>
            <person name="Jordana"/>
            <person name="J."/>
            <person name="Noce"/>
            <person name="A."/>
            <person name="Amills"/>
            <person name="M."/>
            <person name="Wu"/>
            <person name="D.D."/>
            <person name="Li"/>
            <person name="S."/>
            <person name="Zhou"/>
            <person name="X. and Zhong"/>
            <person name="J."/>
        </authorList>
    </citation>
    <scope>NUCLEOTIDE SEQUENCE [LARGE SCALE GENOMIC DNA]</scope>
</reference>
<proteinExistence type="predicted"/>
<evidence type="ECO:0000256" key="3">
    <source>
        <dbReference type="ARBA" id="ARBA00022837"/>
    </source>
</evidence>
<dbReference type="InterPro" id="IPR011992">
    <property type="entry name" value="EF-hand-dom_pair"/>
</dbReference>
<accession>A0A8C4MYI3</accession>
<reference evidence="5" key="2">
    <citation type="submission" date="2025-08" db="UniProtKB">
        <authorList>
            <consortium name="Ensembl"/>
        </authorList>
    </citation>
    <scope>IDENTIFICATION</scope>
</reference>
<protein>
    <submittedName>
        <fullName evidence="5">Myosin light chain 5</fullName>
    </submittedName>
</protein>
<gene>
    <name evidence="5" type="primary">MYL5</name>
</gene>
<dbReference type="InterPro" id="IPR002048">
    <property type="entry name" value="EF_hand_dom"/>
</dbReference>
<dbReference type="GO" id="GO:0043226">
    <property type="term" value="C:organelle"/>
    <property type="evidence" value="ECO:0007669"/>
    <property type="project" value="UniProtKB-ARBA"/>
</dbReference>
<keyword evidence="6" id="KW-1185">Reference proteome</keyword>
<feature type="domain" description="EF-hand" evidence="4">
    <location>
        <begin position="1"/>
        <end position="24"/>
    </location>
</feature>
<name>A0A8C4MYI3_EQUAS</name>
<dbReference type="Ensembl" id="ENSEAST00005035990.2">
    <property type="protein sequence ID" value="ENSEASP00005033018.2"/>
    <property type="gene ID" value="ENSEASG00005022586.2"/>
</dbReference>